<organism evidence="1">
    <name type="scientific">Setaria italica</name>
    <name type="common">Foxtail millet</name>
    <name type="synonym">Panicum italicum</name>
    <dbReference type="NCBI Taxonomy" id="4555"/>
    <lineage>
        <taxon>Eukaryota</taxon>
        <taxon>Viridiplantae</taxon>
        <taxon>Streptophyta</taxon>
        <taxon>Embryophyta</taxon>
        <taxon>Tracheophyta</taxon>
        <taxon>Spermatophyta</taxon>
        <taxon>Magnoliopsida</taxon>
        <taxon>Liliopsida</taxon>
        <taxon>Poales</taxon>
        <taxon>Poaceae</taxon>
        <taxon>PACMAD clade</taxon>
        <taxon>Panicoideae</taxon>
        <taxon>Panicodae</taxon>
        <taxon>Paniceae</taxon>
        <taxon>Cenchrinae</taxon>
        <taxon>Setaria</taxon>
    </lineage>
</organism>
<evidence type="ECO:0000313" key="1">
    <source>
        <dbReference type="EMBL" id="RCV06744.1"/>
    </source>
</evidence>
<reference evidence="1" key="1">
    <citation type="journal article" date="2012" name="Nat. Biotechnol.">
        <title>Reference genome sequence of the model plant Setaria.</title>
        <authorList>
            <person name="Bennetzen J.L."/>
            <person name="Schmutz J."/>
            <person name="Wang H."/>
            <person name="Percifield R."/>
            <person name="Hawkins J."/>
            <person name="Pontaroli A.C."/>
            <person name="Estep M."/>
            <person name="Feng L."/>
            <person name="Vaughn J.N."/>
            <person name="Grimwood J."/>
            <person name="Jenkins J."/>
            <person name="Barry K."/>
            <person name="Lindquist E."/>
            <person name="Hellsten U."/>
            <person name="Deshpande S."/>
            <person name="Wang X."/>
            <person name="Wu X."/>
            <person name="Mitros T."/>
            <person name="Triplett J."/>
            <person name="Yang X."/>
            <person name="Ye C.Y."/>
            <person name="Mauro-Herrera M."/>
            <person name="Wang L."/>
            <person name="Li P."/>
            <person name="Sharma M."/>
            <person name="Sharma R."/>
            <person name="Ronald P.C."/>
            <person name="Panaud O."/>
            <person name="Kellogg E.A."/>
            <person name="Brutnell T.P."/>
            <person name="Doust A.N."/>
            <person name="Tuskan G.A."/>
            <person name="Rokhsar D."/>
            <person name="Devos K.M."/>
        </authorList>
    </citation>
    <scope>NUCLEOTIDE SEQUENCE [LARGE SCALE GENOMIC DNA]</scope>
    <source>
        <strain evidence="1">Yugu1</strain>
    </source>
</reference>
<proteinExistence type="predicted"/>
<dbReference type="AlphaFoldDB" id="A0A368PMN1"/>
<protein>
    <submittedName>
        <fullName evidence="1">Uncharacterized protein</fullName>
    </submittedName>
</protein>
<reference evidence="1" key="2">
    <citation type="submission" date="2015-07" db="EMBL/GenBank/DDBJ databases">
        <authorList>
            <person name="Noorani M."/>
        </authorList>
    </citation>
    <scope>NUCLEOTIDE SEQUENCE</scope>
    <source>
        <strain evidence="1">Yugu1</strain>
    </source>
</reference>
<gene>
    <name evidence="1" type="ORF">SETIT_1G188100v2</name>
</gene>
<name>A0A368PMN1_SETIT</name>
<accession>A0A368PMN1</accession>
<dbReference type="EMBL" id="CM003528">
    <property type="protein sequence ID" value="RCV06744.1"/>
    <property type="molecule type" value="Genomic_DNA"/>
</dbReference>
<sequence length="86" mass="9807">MWSLVTVAAMWVHRGYPATPNNLDQMHKVQTHCCKEDNNLGNFSDGTWIPSIRSLANCSKFQMDSVSVLCNLLQSKEKRYPSTDFL</sequence>